<accession>A0A023BV27</accession>
<comment type="caution">
    <text evidence="3">The sequence shown here is derived from an EMBL/GenBank/DDBJ whole genome shotgun (WGS) entry which is preliminary data.</text>
</comment>
<sequence length="544" mass="60166">MGFSQFQHTFGTEKSEMGRSLTQLQQVERGYVVAGYTSKNFIGSLEATLVKTDLNGNQIWSRVYGGQDYEYFNSVRQSTFFSPNNRTAYVAAGVTRSFGFGGGDAYLVGADTNGALVFSAVYGGQQYDAAHCVQNNREVTGKPGYILVGETRSYTAFPGTNVYVVKTDLQGNLTRATVIGGRGDQRGMWIEQTRDGGYIIAGSTTNYWCGASSTLANPPTDLFVIKLKPDLTIEWNRILGYPNELDPTIGYRNVATCVKQDRNGNYVLTGYTNSFGINNSYDAFLLYLDGGGNFMGMKTYGTERTELGFSLEETFDSAGNQRFTVVGQQVISSRKAMLFQTDAGGTLQWAREYGGEKQEGGMELVVDTYDKGFAFTGYTTSFGAGATEIYLVETTDTGKTGTICEKEIDLKEVKHEPCIAKSAQQIFVDEYRRIEHPVIRVEYKEDLCKNSKTGLTTEEAKPLETDVVLFPNPVNNLLTLNVENEAAVTKVEVFDVHGKMVIQNTTPDQKGKIVLATEDLQPGMYIVKLRTQKGETRMMKFLKK</sequence>
<dbReference type="AlphaFoldDB" id="A0A023BV27"/>
<evidence type="ECO:0000313" key="3">
    <source>
        <dbReference type="EMBL" id="EZH73887.1"/>
    </source>
</evidence>
<dbReference type="PANTHER" id="PTHR42754">
    <property type="entry name" value="ENDOGLUCANASE"/>
    <property type="match status" value="1"/>
</dbReference>
<dbReference type="EMBL" id="AQRA01000004">
    <property type="protein sequence ID" value="EZH73887.1"/>
    <property type="molecule type" value="Genomic_DNA"/>
</dbReference>
<keyword evidence="1" id="KW-0732">Signal</keyword>
<reference evidence="3 4" key="1">
    <citation type="submission" date="2014-04" db="EMBL/GenBank/DDBJ databases">
        <title>Aquimarina sp. 22II-S11-z7 Genome Sequencing.</title>
        <authorList>
            <person name="Lai Q."/>
        </authorList>
    </citation>
    <scope>NUCLEOTIDE SEQUENCE [LARGE SCALE GENOMIC DNA]</scope>
    <source>
        <strain evidence="3 4">22II-S11-z7</strain>
    </source>
</reference>
<evidence type="ECO:0000313" key="4">
    <source>
        <dbReference type="Proteomes" id="UP000023541"/>
    </source>
</evidence>
<gene>
    <name evidence="3" type="ORF">ATO12_13445</name>
</gene>
<dbReference type="STRING" id="1317122.ATO12_13445"/>
<dbReference type="Proteomes" id="UP000023541">
    <property type="component" value="Unassembled WGS sequence"/>
</dbReference>
<name>A0A023BV27_9FLAO</name>
<dbReference type="InterPro" id="IPR026444">
    <property type="entry name" value="Secre_tail"/>
</dbReference>
<feature type="domain" description="Secretion system C-terminal sorting" evidence="2">
    <location>
        <begin position="469"/>
        <end position="537"/>
    </location>
</feature>
<organism evidence="3 4">
    <name type="scientific">Aquimarina atlantica</name>
    <dbReference type="NCBI Taxonomy" id="1317122"/>
    <lineage>
        <taxon>Bacteria</taxon>
        <taxon>Pseudomonadati</taxon>
        <taxon>Bacteroidota</taxon>
        <taxon>Flavobacteriia</taxon>
        <taxon>Flavobacteriales</taxon>
        <taxon>Flavobacteriaceae</taxon>
        <taxon>Aquimarina</taxon>
    </lineage>
</organism>
<protein>
    <recommendedName>
        <fullName evidence="2">Secretion system C-terminal sorting domain-containing protein</fullName>
    </recommendedName>
</protein>
<dbReference type="NCBIfam" id="TIGR04183">
    <property type="entry name" value="Por_Secre_tail"/>
    <property type="match status" value="1"/>
</dbReference>
<keyword evidence="4" id="KW-1185">Reference proteome</keyword>
<dbReference type="PANTHER" id="PTHR42754:SF1">
    <property type="entry name" value="LIPOPROTEIN"/>
    <property type="match status" value="1"/>
</dbReference>
<evidence type="ECO:0000259" key="2">
    <source>
        <dbReference type="Pfam" id="PF18962"/>
    </source>
</evidence>
<proteinExistence type="predicted"/>
<dbReference type="eggNOG" id="COG1520">
    <property type="taxonomic scope" value="Bacteria"/>
</dbReference>
<dbReference type="Pfam" id="PF18962">
    <property type="entry name" value="Por_Secre_tail"/>
    <property type="match status" value="1"/>
</dbReference>
<evidence type="ECO:0000256" key="1">
    <source>
        <dbReference type="ARBA" id="ARBA00022729"/>
    </source>
</evidence>